<dbReference type="Gene3D" id="3.40.800.20">
    <property type="entry name" value="Histone deacetylase domain"/>
    <property type="match status" value="1"/>
</dbReference>
<organism evidence="3 4">
    <name type="scientific">Bacteriovorax antarcticus</name>
    <dbReference type="NCBI Taxonomy" id="3088717"/>
    <lineage>
        <taxon>Bacteria</taxon>
        <taxon>Pseudomonadati</taxon>
        <taxon>Bdellovibrionota</taxon>
        <taxon>Bacteriovoracia</taxon>
        <taxon>Bacteriovoracales</taxon>
        <taxon>Bacteriovoracaceae</taxon>
        <taxon>Bacteriovorax</taxon>
    </lineage>
</organism>
<dbReference type="PANTHER" id="PTHR10625">
    <property type="entry name" value="HISTONE DEACETYLASE HDAC1-RELATED"/>
    <property type="match status" value="1"/>
</dbReference>
<comment type="similarity">
    <text evidence="1">Belongs to the histone deacetylase family.</text>
</comment>
<dbReference type="RefSeq" id="WP_323577245.1">
    <property type="nucleotide sequence ID" value="NZ_JAYGJQ010000002.1"/>
</dbReference>
<sequence length="328" mass="36955">MTINIFYNPNNDLRLLDYGIEIPVAGDRALKVFESLKEKNPGLQTFDGHVPSFTREDLMRVHNADYVSRLYDSEETLLNELMTCFELINKDGSYNRYNPTIATKKLSDAFGVILKRVTMTYVSSKSALETGFSYHLGGGSHHAMSFGGRGFGLLNDIVITLRKLQAEGLIKTAWVVDVDAHKGDGTSELTQKDDSITTLSIHMRDGWPLDQGNPETDPWFIPSNVEIGIGAEENRSYLTKLKAGLEELESKFPKPDLVLVVNGADPYEHDGLPSSGLLKLTKEEMLERDMMIYNFFSERKIPQTYVMSGGYGDRSWEIYSQFLNRLSL</sequence>
<evidence type="ECO:0000313" key="3">
    <source>
        <dbReference type="EMBL" id="MEA9357295.1"/>
    </source>
</evidence>
<feature type="domain" description="Histone deacetylase" evidence="2">
    <location>
        <begin position="27"/>
        <end position="315"/>
    </location>
</feature>
<protein>
    <recommendedName>
        <fullName evidence="2">Histone deacetylase domain-containing protein</fullName>
    </recommendedName>
</protein>
<dbReference type="InterPro" id="IPR000286">
    <property type="entry name" value="HDACs"/>
</dbReference>
<dbReference type="InterPro" id="IPR023696">
    <property type="entry name" value="Ureohydrolase_dom_sf"/>
</dbReference>
<proteinExistence type="inferred from homology"/>
<dbReference type="Proteomes" id="UP001302274">
    <property type="component" value="Unassembled WGS sequence"/>
</dbReference>
<dbReference type="InterPro" id="IPR037138">
    <property type="entry name" value="His_deacetylse_dom_sf"/>
</dbReference>
<gene>
    <name evidence="3" type="ORF">SHI21_13805</name>
</gene>
<keyword evidence="4" id="KW-1185">Reference proteome</keyword>
<comment type="caution">
    <text evidence="3">The sequence shown here is derived from an EMBL/GenBank/DDBJ whole genome shotgun (WGS) entry which is preliminary data.</text>
</comment>
<evidence type="ECO:0000256" key="1">
    <source>
        <dbReference type="ARBA" id="ARBA00005947"/>
    </source>
</evidence>
<dbReference type="SUPFAM" id="SSF52768">
    <property type="entry name" value="Arginase/deacetylase"/>
    <property type="match status" value="1"/>
</dbReference>
<reference evidence="3 4" key="1">
    <citation type="submission" date="2023-11" db="EMBL/GenBank/DDBJ databases">
        <title>A Novel Polar Bacteriovorax (B. antarcticus) Isolated from the Biocrust in Antarctica.</title>
        <authorList>
            <person name="Mun W."/>
            <person name="Choi S.Y."/>
            <person name="Mitchell R.J."/>
        </authorList>
    </citation>
    <scope>NUCLEOTIDE SEQUENCE [LARGE SCALE GENOMIC DNA]</scope>
    <source>
        <strain evidence="3 4">PP10</strain>
    </source>
</reference>
<evidence type="ECO:0000313" key="4">
    <source>
        <dbReference type="Proteomes" id="UP001302274"/>
    </source>
</evidence>
<accession>A0ABU5VW53</accession>
<dbReference type="Pfam" id="PF00850">
    <property type="entry name" value="Hist_deacetyl"/>
    <property type="match status" value="1"/>
</dbReference>
<name>A0ABU5VW53_9BACT</name>
<dbReference type="InterPro" id="IPR023801">
    <property type="entry name" value="His_deacetylse_dom"/>
</dbReference>
<dbReference type="PRINTS" id="PR01270">
    <property type="entry name" value="HDASUPER"/>
</dbReference>
<dbReference type="EMBL" id="JAYGJQ010000002">
    <property type="protein sequence ID" value="MEA9357295.1"/>
    <property type="molecule type" value="Genomic_DNA"/>
</dbReference>
<dbReference type="PANTHER" id="PTHR10625:SF19">
    <property type="entry name" value="HISTONE DEACETYLASE 12"/>
    <property type="match status" value="1"/>
</dbReference>
<evidence type="ECO:0000259" key="2">
    <source>
        <dbReference type="Pfam" id="PF00850"/>
    </source>
</evidence>